<evidence type="ECO:0000313" key="2">
    <source>
        <dbReference type="EMBL" id="KRZ98977.1"/>
    </source>
</evidence>
<evidence type="ECO:0000259" key="1">
    <source>
        <dbReference type="Pfam" id="PF20521"/>
    </source>
</evidence>
<evidence type="ECO:0000313" key="3">
    <source>
        <dbReference type="Proteomes" id="UP000054251"/>
    </source>
</evidence>
<dbReference type="GeneID" id="26842265"/>
<proteinExistence type="predicted"/>
<dbReference type="EMBL" id="LMYN01000186">
    <property type="protein sequence ID" value="KRZ98977.1"/>
    <property type="molecule type" value="Genomic_DNA"/>
</dbReference>
<accession>A0A0V1PS31</accession>
<dbReference type="AlphaFoldDB" id="A0A0V1PS31"/>
<name>A0A0V1PS31_9ASCO</name>
<organism evidence="2 3">
    <name type="scientific">Debaryomyces fabryi</name>
    <dbReference type="NCBI Taxonomy" id="58627"/>
    <lineage>
        <taxon>Eukaryota</taxon>
        <taxon>Fungi</taxon>
        <taxon>Dikarya</taxon>
        <taxon>Ascomycota</taxon>
        <taxon>Saccharomycotina</taxon>
        <taxon>Pichiomycetes</taxon>
        <taxon>Debaryomycetaceae</taxon>
        <taxon>Debaryomyces</taxon>
    </lineage>
</organism>
<dbReference type="Proteomes" id="UP000054251">
    <property type="component" value="Unassembled WGS sequence"/>
</dbReference>
<comment type="caution">
    <text evidence="2">The sequence shown here is derived from an EMBL/GenBank/DDBJ whole genome shotgun (WGS) entry which is preliminary data.</text>
</comment>
<reference evidence="2 3" key="1">
    <citation type="submission" date="2015-11" db="EMBL/GenBank/DDBJ databases">
        <title>The genome of Debaryomyces fabryi.</title>
        <authorList>
            <person name="Tafer H."/>
            <person name="Lopandic K."/>
        </authorList>
    </citation>
    <scope>NUCLEOTIDE SEQUENCE [LARGE SCALE GENOMIC DNA]</scope>
    <source>
        <strain evidence="2 3">CBS 789</strain>
    </source>
</reference>
<dbReference type="RefSeq" id="XP_015465080.1">
    <property type="nucleotide sequence ID" value="XM_015614085.1"/>
</dbReference>
<protein>
    <recommendedName>
        <fullName evidence="1">Secreted protein CSS2 C-terminal domain-containing protein</fullName>
    </recommendedName>
</protein>
<keyword evidence="3" id="KW-1185">Reference proteome</keyword>
<dbReference type="OrthoDB" id="5059029at2759"/>
<sequence>MTGNGERVLRIGVKSSGEEKCSSTVEVHKVLGAISKFLEKHTNTCKTWCLKLTHDGNWVGYVKNGIDGNAWKGFGCNAHQNFNGC</sequence>
<dbReference type="Pfam" id="PF20521">
    <property type="entry name" value="DUF6736"/>
    <property type="match status" value="1"/>
</dbReference>
<gene>
    <name evidence="2" type="ORF">AC631_05256</name>
</gene>
<dbReference type="InterPro" id="IPR046624">
    <property type="entry name" value="CSS2_C"/>
</dbReference>
<feature type="domain" description="Secreted protein CSS2 C-terminal" evidence="1">
    <location>
        <begin position="14"/>
        <end position="66"/>
    </location>
</feature>